<dbReference type="NCBIfam" id="NF045761">
    <property type="entry name" value="NAMPUrTaseMurU"/>
    <property type="match status" value="1"/>
</dbReference>
<proteinExistence type="predicted"/>
<dbReference type="AlphaFoldDB" id="A0A5C1EBL8"/>
<reference evidence="4 5" key="1">
    <citation type="submission" date="2017-07" db="EMBL/GenBank/DDBJ databases">
        <title>Complete genome sequence of Oryzomicrobium terrae TPP412.</title>
        <authorList>
            <person name="Chiu L.-W."/>
            <person name="Lo K.-J."/>
            <person name="Tsai Y.-M."/>
            <person name="Lin S.-S."/>
            <person name="Kuo C.-H."/>
            <person name="Liu C.-T."/>
        </authorList>
    </citation>
    <scope>NUCLEOTIDE SEQUENCE [LARGE SCALE GENOMIC DNA]</scope>
    <source>
        <strain evidence="4 5">TPP412</strain>
    </source>
</reference>
<dbReference type="PANTHER" id="PTHR43584">
    <property type="entry name" value="NUCLEOTIDYL TRANSFERASE"/>
    <property type="match status" value="1"/>
</dbReference>
<dbReference type="InterPro" id="IPR029044">
    <property type="entry name" value="Nucleotide-diphossugar_trans"/>
</dbReference>
<dbReference type="InterPro" id="IPR005835">
    <property type="entry name" value="NTP_transferase_dom"/>
</dbReference>
<keyword evidence="5" id="KW-1185">Reference proteome</keyword>
<keyword evidence="1 4" id="KW-0808">Transferase</keyword>
<dbReference type="CDD" id="cd06422">
    <property type="entry name" value="NTP_transferase_like_1"/>
    <property type="match status" value="1"/>
</dbReference>
<dbReference type="Pfam" id="PF00483">
    <property type="entry name" value="NTP_transferase"/>
    <property type="match status" value="1"/>
</dbReference>
<sequence length="264" mass="27766">MPAPALKAMILAAGRGERMRPLTDTCPKPLLEAGGKPLIVWHLERLAAAGIREVVINHAHLGHLIEQRLGNGREWGLTLAYSAEPPGALETAGGIARALPLLGDDPFLVVNGDVYCDWDLGRAPALAAGLAPTTAGVALAENAGLHPPQGSIDAPGHLAHLVLVPNPPHHPDGDFILDTATQKLRASPRTTGEQALTYAGIGLYHPALFAGLDGQTPAKLAPLLRTAMAEGRISGERHAGRWEDVGTPERLAALDAELRTDRRG</sequence>
<dbReference type="KEGG" id="otr:OTERR_26180"/>
<dbReference type="SUPFAM" id="SSF53448">
    <property type="entry name" value="Nucleotide-diphospho-sugar transferases"/>
    <property type="match status" value="1"/>
</dbReference>
<evidence type="ECO:0000313" key="4">
    <source>
        <dbReference type="EMBL" id="QEL66094.1"/>
    </source>
</evidence>
<dbReference type="Proteomes" id="UP000323671">
    <property type="component" value="Chromosome"/>
</dbReference>
<dbReference type="EMBL" id="CP022579">
    <property type="protein sequence ID" value="QEL66094.1"/>
    <property type="molecule type" value="Genomic_DNA"/>
</dbReference>
<accession>A0A5C1EBL8</accession>
<dbReference type="InterPro" id="IPR054790">
    <property type="entry name" value="MurU"/>
</dbReference>
<dbReference type="InterPro" id="IPR050065">
    <property type="entry name" value="GlmU-like"/>
</dbReference>
<evidence type="ECO:0000313" key="5">
    <source>
        <dbReference type="Proteomes" id="UP000323671"/>
    </source>
</evidence>
<dbReference type="PANTHER" id="PTHR43584:SF8">
    <property type="entry name" value="N-ACETYLMURAMATE ALPHA-1-PHOSPHATE URIDYLYLTRANSFERASE"/>
    <property type="match status" value="1"/>
</dbReference>
<feature type="domain" description="Nucleotidyl transferase" evidence="3">
    <location>
        <begin position="7"/>
        <end position="127"/>
    </location>
</feature>
<organism evidence="4 5">
    <name type="scientific">Oryzomicrobium terrae</name>
    <dbReference type="NCBI Taxonomy" id="1735038"/>
    <lineage>
        <taxon>Bacteria</taxon>
        <taxon>Pseudomonadati</taxon>
        <taxon>Pseudomonadota</taxon>
        <taxon>Betaproteobacteria</taxon>
        <taxon>Rhodocyclales</taxon>
        <taxon>Rhodocyclaceae</taxon>
        <taxon>Oryzomicrobium</taxon>
    </lineage>
</organism>
<dbReference type="Gene3D" id="3.90.550.10">
    <property type="entry name" value="Spore Coat Polysaccharide Biosynthesis Protein SpsA, Chain A"/>
    <property type="match status" value="1"/>
</dbReference>
<protein>
    <submittedName>
        <fullName evidence="4">MurNAc alpha-1-phosphate uridylyltransferase</fullName>
    </submittedName>
</protein>
<evidence type="ECO:0000256" key="1">
    <source>
        <dbReference type="ARBA" id="ARBA00022679"/>
    </source>
</evidence>
<dbReference type="RefSeq" id="WP_149426072.1">
    <property type="nucleotide sequence ID" value="NZ_CP022579.1"/>
</dbReference>
<keyword evidence="2 4" id="KW-0548">Nucleotidyltransferase</keyword>
<gene>
    <name evidence="4" type="primary">murU</name>
    <name evidence="4" type="ORF">OTERR_26180</name>
</gene>
<evidence type="ECO:0000259" key="3">
    <source>
        <dbReference type="Pfam" id="PF00483"/>
    </source>
</evidence>
<dbReference type="GO" id="GO:0016779">
    <property type="term" value="F:nucleotidyltransferase activity"/>
    <property type="evidence" value="ECO:0007669"/>
    <property type="project" value="UniProtKB-KW"/>
</dbReference>
<evidence type="ECO:0000256" key="2">
    <source>
        <dbReference type="ARBA" id="ARBA00022695"/>
    </source>
</evidence>
<name>A0A5C1EBL8_9RHOO</name>